<evidence type="ECO:0000259" key="1">
    <source>
        <dbReference type="SMART" id="SM00954"/>
    </source>
</evidence>
<dbReference type="PANTHER" id="PTHR41773">
    <property type="entry name" value="GTP PYROPHOSPHATASE-RELATED"/>
    <property type="match status" value="1"/>
</dbReference>
<dbReference type="SUPFAM" id="SSF81301">
    <property type="entry name" value="Nucleotidyltransferase"/>
    <property type="match status" value="1"/>
</dbReference>
<dbReference type="Pfam" id="PF04607">
    <property type="entry name" value="RelA_SpoT"/>
    <property type="match status" value="1"/>
</dbReference>
<proteinExistence type="predicted"/>
<dbReference type="CDD" id="cd05399">
    <property type="entry name" value="NT_Rel-Spo_like"/>
    <property type="match status" value="1"/>
</dbReference>
<accession>A0A4R8VIS6</accession>
<comment type="caution">
    <text evidence="2">The sequence shown here is derived from an EMBL/GenBank/DDBJ whole genome shotgun (WGS) entry which is preliminary data.</text>
</comment>
<dbReference type="RefSeq" id="WP_092452779.1">
    <property type="nucleotide sequence ID" value="NZ_BKAC01000027.1"/>
</dbReference>
<feature type="domain" description="RelA/SpoT" evidence="1">
    <location>
        <begin position="32"/>
        <end position="158"/>
    </location>
</feature>
<dbReference type="InterPro" id="IPR043519">
    <property type="entry name" value="NT_sf"/>
</dbReference>
<dbReference type="SMART" id="SM00954">
    <property type="entry name" value="RelA_SpoT"/>
    <property type="match status" value="1"/>
</dbReference>
<dbReference type="Gene3D" id="3.30.460.10">
    <property type="entry name" value="Beta Polymerase, domain 2"/>
    <property type="match status" value="1"/>
</dbReference>
<dbReference type="Gene3D" id="1.10.287.860">
    <property type="entry name" value="Nucleotidyltransferase"/>
    <property type="match status" value="1"/>
</dbReference>
<organism evidence="2 3">
    <name type="scientific">Cryobacterium levicorallinum</name>
    <dbReference type="NCBI Taxonomy" id="995038"/>
    <lineage>
        <taxon>Bacteria</taxon>
        <taxon>Bacillati</taxon>
        <taxon>Actinomycetota</taxon>
        <taxon>Actinomycetes</taxon>
        <taxon>Micrococcales</taxon>
        <taxon>Microbacteriaceae</taxon>
        <taxon>Cryobacterium</taxon>
    </lineage>
</organism>
<dbReference type="InterPro" id="IPR007685">
    <property type="entry name" value="RelA_SpoT"/>
</dbReference>
<name>A0A4R8VIS6_9MICO</name>
<evidence type="ECO:0000313" key="3">
    <source>
        <dbReference type="Proteomes" id="UP000297963"/>
    </source>
</evidence>
<dbReference type="GO" id="GO:0015969">
    <property type="term" value="P:guanosine tetraphosphate metabolic process"/>
    <property type="evidence" value="ECO:0007669"/>
    <property type="project" value="InterPro"/>
</dbReference>
<evidence type="ECO:0000313" key="2">
    <source>
        <dbReference type="EMBL" id="TFB82448.1"/>
    </source>
</evidence>
<dbReference type="PANTHER" id="PTHR41773:SF1">
    <property type="entry name" value="RELA_SPOT DOMAIN-CONTAINING PROTEIN"/>
    <property type="match status" value="1"/>
</dbReference>
<dbReference type="AlphaFoldDB" id="A0A4R8VIS6"/>
<sequence length="355" mass="40141">MAIDFKALGSKAELLVRDLLHMVNLDVHNVTHRIKSRESARTKAQNKLNSASIVPLTDLLGLRIITYFPDQVDLIAMLIEREFLVDSEKSVDKRAILDPDRFGYLSTHYVVSIGPSRSSLTEWTAYQGVKFEIQIRSILQHSWAEIEHDLGYKAPGSVPNAVRRRFSRLAGLLELADAEFVSIRDELKDYETEVLKAVSAGEDADINRDSVIALIREDPTSKRLDKQIAQLAGAYLEPVEDYYAADRSSDLLSLDFKSTRAFLKSIEGTEDWIVRFAAAWLVEPKPEGSYTRFGEESQRSALPSGIGLLYAYRHLLLQSGSKAQILEEFFHERDQTEEAIDLVRKIHDSTKEVTV</sequence>
<reference evidence="2 3" key="1">
    <citation type="submission" date="2019-03" db="EMBL/GenBank/DDBJ databases">
        <title>Genomics of glacier-inhabiting Cryobacterium strains.</title>
        <authorList>
            <person name="Liu Q."/>
            <person name="Xin Y.-H."/>
        </authorList>
    </citation>
    <scope>NUCLEOTIDE SEQUENCE [LARGE SCALE GENOMIC DNA]</scope>
    <source>
        <strain evidence="2 3">Hh34</strain>
    </source>
</reference>
<protein>
    <recommendedName>
        <fullName evidence="1">RelA/SpoT domain-containing protein</fullName>
    </recommendedName>
</protein>
<dbReference type="EMBL" id="SOFE01000025">
    <property type="protein sequence ID" value="TFB82448.1"/>
    <property type="molecule type" value="Genomic_DNA"/>
</dbReference>
<dbReference type="Proteomes" id="UP000297963">
    <property type="component" value="Unassembled WGS sequence"/>
</dbReference>
<gene>
    <name evidence="2" type="ORF">E3O11_15205</name>
</gene>